<dbReference type="EMBL" id="UGHX01000001">
    <property type="protein sequence ID" value="STP11758.1"/>
    <property type="molecule type" value="Genomic_DNA"/>
</dbReference>
<proteinExistence type="predicted"/>
<dbReference type="SUPFAM" id="SSF50475">
    <property type="entry name" value="FMN-binding split barrel"/>
    <property type="match status" value="2"/>
</dbReference>
<keyword evidence="1" id="KW-0560">Oxidoreductase</keyword>
<gene>
    <name evidence="5" type="ORF">NCTC12219_01657</name>
</gene>
<dbReference type="GO" id="GO:0016627">
    <property type="term" value="F:oxidoreductase activity, acting on the CH-CH group of donors"/>
    <property type="evidence" value="ECO:0007669"/>
    <property type="project" value="TreeGrafter"/>
</dbReference>
<dbReference type="RefSeq" id="WP_115722264.1">
    <property type="nucleotide sequence ID" value="NZ_UGHX01000001.1"/>
</dbReference>
<reference evidence="5 6" key="1">
    <citation type="submission" date="2018-06" db="EMBL/GenBank/DDBJ databases">
        <authorList>
            <consortium name="Pathogen Informatics"/>
            <person name="Doyle S."/>
        </authorList>
    </citation>
    <scope>NUCLEOTIDE SEQUENCE [LARGE SCALE GENOMIC DNA]</scope>
    <source>
        <strain evidence="5 6">NCTC12219</strain>
    </source>
</reference>
<dbReference type="Proteomes" id="UP000255103">
    <property type="component" value="Unassembled WGS sequence"/>
</dbReference>
<dbReference type="InterPro" id="IPR011576">
    <property type="entry name" value="Pyridox_Oxase_N"/>
</dbReference>
<dbReference type="InterPro" id="IPR012349">
    <property type="entry name" value="Split_barrel_FMN-bd"/>
</dbReference>
<dbReference type="InterPro" id="IPR052019">
    <property type="entry name" value="F420H2_bilvrd_red/Heme_oxyg"/>
</dbReference>
<dbReference type="Gene3D" id="3.20.180.10">
    <property type="entry name" value="PNP-oxidase-like"/>
    <property type="match status" value="1"/>
</dbReference>
<dbReference type="InterPro" id="IPR037119">
    <property type="entry name" value="Haem_oxidase_HugZ-like_sf"/>
</dbReference>
<dbReference type="NCBIfam" id="TIGR04109">
    <property type="entry name" value="heme_ox_HugZ"/>
    <property type="match status" value="1"/>
</dbReference>
<feature type="region of interest" description="Disordered" evidence="2">
    <location>
        <begin position="239"/>
        <end position="281"/>
    </location>
</feature>
<dbReference type="InterPro" id="IPR026324">
    <property type="entry name" value="Haem_oxygenase_HugZ"/>
</dbReference>
<protein>
    <submittedName>
        <fullName evidence="5">Heme iron utilization protein</fullName>
    </submittedName>
</protein>
<dbReference type="GO" id="GO:0005829">
    <property type="term" value="C:cytosol"/>
    <property type="evidence" value="ECO:0007669"/>
    <property type="project" value="TreeGrafter"/>
</dbReference>
<feature type="domain" description="Pyridoxamine 5'-phosphate oxidase N-terminal" evidence="3">
    <location>
        <begin position="88"/>
        <end position="221"/>
    </location>
</feature>
<dbReference type="Pfam" id="PF01243">
    <property type="entry name" value="PNPOx_N"/>
    <property type="match status" value="1"/>
</dbReference>
<evidence type="ECO:0000256" key="1">
    <source>
        <dbReference type="ARBA" id="ARBA00023002"/>
    </source>
</evidence>
<dbReference type="PANTHER" id="PTHR35176">
    <property type="entry name" value="HEME OXYGENASE HI_0854-RELATED"/>
    <property type="match status" value="1"/>
</dbReference>
<organism evidence="5 6">
    <name type="scientific">Helicobacter cinaedi</name>
    <dbReference type="NCBI Taxonomy" id="213"/>
    <lineage>
        <taxon>Bacteria</taxon>
        <taxon>Pseudomonadati</taxon>
        <taxon>Campylobacterota</taxon>
        <taxon>Epsilonproteobacteria</taxon>
        <taxon>Campylobacterales</taxon>
        <taxon>Helicobacteraceae</taxon>
        <taxon>Helicobacter</taxon>
    </lineage>
</organism>
<evidence type="ECO:0000259" key="4">
    <source>
        <dbReference type="Pfam" id="PF10615"/>
    </source>
</evidence>
<dbReference type="GO" id="GO:0070967">
    <property type="term" value="F:coenzyme F420 binding"/>
    <property type="evidence" value="ECO:0007669"/>
    <property type="project" value="TreeGrafter"/>
</dbReference>
<dbReference type="InterPro" id="IPR019595">
    <property type="entry name" value="DUF2470"/>
</dbReference>
<evidence type="ECO:0000259" key="3">
    <source>
        <dbReference type="Pfam" id="PF01243"/>
    </source>
</evidence>
<evidence type="ECO:0000256" key="2">
    <source>
        <dbReference type="SAM" id="MobiDB-lite"/>
    </source>
</evidence>
<dbReference type="AlphaFoldDB" id="A0A377JUY8"/>
<accession>A0A377JUY8</accession>
<feature type="compositionally biased region" description="Low complexity" evidence="2">
    <location>
        <begin position="246"/>
        <end position="268"/>
    </location>
</feature>
<sequence length="281" mass="30742">MSFESILAHMNEHHQGELIALCKKYGNPQVEVQNAKLVGVDFVGLDIVYNENLSLRVEFPQKADEKSIKDSIIALCQAAKAPDVSGIADEIESFKKEFGSIIIASIDKQGNAISSYSPLIQVDGALYIYISEVAEHFESISANPNKVEVMFLEDESKAKSVILRKRLKYRVNAVFIERDSSEFEKALDSLESAMGGAGGIKTIRKMSDFHLIRLELGLGRFVKGFGAAYDILPNGEIKQVGGSGNPHGNPHNPHGQGNPHNPHGANPHTMNPHSPHNPHKA</sequence>
<feature type="domain" description="DUF2470" evidence="4">
    <location>
        <begin position="5"/>
        <end position="65"/>
    </location>
</feature>
<evidence type="ECO:0000313" key="6">
    <source>
        <dbReference type="Proteomes" id="UP000255103"/>
    </source>
</evidence>
<dbReference type="PANTHER" id="PTHR35176:SF6">
    <property type="entry name" value="HEME OXYGENASE HI_0854-RELATED"/>
    <property type="match status" value="1"/>
</dbReference>
<evidence type="ECO:0000313" key="5">
    <source>
        <dbReference type="EMBL" id="STP11758.1"/>
    </source>
</evidence>
<dbReference type="Pfam" id="PF10615">
    <property type="entry name" value="DUF2470"/>
    <property type="match status" value="1"/>
</dbReference>
<name>A0A377JUY8_9HELI</name>
<dbReference type="Gene3D" id="2.30.110.10">
    <property type="entry name" value="Electron Transport, Fmn-binding Protein, Chain A"/>
    <property type="match status" value="1"/>
</dbReference>